<protein>
    <submittedName>
        <fullName evidence="2">Alpha/beta hydrolase</fullName>
    </submittedName>
</protein>
<dbReference type="PANTHER" id="PTHR43194">
    <property type="entry name" value="HYDROLASE ALPHA/BETA FOLD FAMILY"/>
    <property type="match status" value="1"/>
</dbReference>
<dbReference type="Proteomes" id="UP001155586">
    <property type="component" value="Unassembled WGS sequence"/>
</dbReference>
<sequence>MSNTVPLVWLPGLLCTHDLYGDVNDLLPNWVEPNCIELPVLNSMQQLAKHVLETLPPKFVLGGLSMGGILCFEVFKQAPERVLGLVLLDTIATDETEDISDKRDAIVRKAEAGQFNRITRDVLLPMLVHPTRATDEALVSRLEEMANEVGLEAFKAHARALATRPNAIPMLENVQVPTIVVTGKQDLLCPLNHHLEIVKHLSDVSLHVIPNCGHLATLEAPATVANLMSDWFAHHQRRFV</sequence>
<dbReference type="EMBL" id="JAKRRX010000025">
    <property type="protein sequence ID" value="MCW8333462.1"/>
    <property type="molecule type" value="Genomic_DNA"/>
</dbReference>
<dbReference type="GO" id="GO:0016787">
    <property type="term" value="F:hydrolase activity"/>
    <property type="evidence" value="ECO:0007669"/>
    <property type="project" value="UniProtKB-KW"/>
</dbReference>
<name>A0A9X3HRJ0_9VIBR</name>
<dbReference type="Pfam" id="PF00561">
    <property type="entry name" value="Abhydrolase_1"/>
    <property type="match status" value="1"/>
</dbReference>
<dbReference type="InterPro" id="IPR029058">
    <property type="entry name" value="AB_hydrolase_fold"/>
</dbReference>
<reference evidence="2" key="1">
    <citation type="submission" date="2022-02" db="EMBL/GenBank/DDBJ databases">
        <title>Vibrio sp. nov., a new bacterium isolated from Bohai sea, China.</title>
        <authorList>
            <person name="Yuan Y."/>
        </authorList>
    </citation>
    <scope>NUCLEOTIDE SEQUENCE</scope>
    <source>
        <strain evidence="2">DBSS07</strain>
    </source>
</reference>
<keyword evidence="2" id="KW-0378">Hydrolase</keyword>
<dbReference type="PRINTS" id="PR00111">
    <property type="entry name" value="ABHYDROLASE"/>
</dbReference>
<proteinExistence type="predicted"/>
<feature type="domain" description="AB hydrolase-1" evidence="1">
    <location>
        <begin position="56"/>
        <end position="221"/>
    </location>
</feature>
<organism evidence="2 3">
    <name type="scientific">Vibrio paucivorans</name>
    <dbReference type="NCBI Taxonomy" id="2829489"/>
    <lineage>
        <taxon>Bacteria</taxon>
        <taxon>Pseudomonadati</taxon>
        <taxon>Pseudomonadota</taxon>
        <taxon>Gammaproteobacteria</taxon>
        <taxon>Vibrionales</taxon>
        <taxon>Vibrionaceae</taxon>
        <taxon>Vibrio</taxon>
    </lineage>
</organism>
<dbReference type="InterPro" id="IPR000073">
    <property type="entry name" value="AB_hydrolase_1"/>
</dbReference>
<dbReference type="SUPFAM" id="SSF53474">
    <property type="entry name" value="alpha/beta-Hydrolases"/>
    <property type="match status" value="1"/>
</dbReference>
<comment type="caution">
    <text evidence="2">The sequence shown here is derived from an EMBL/GenBank/DDBJ whole genome shotgun (WGS) entry which is preliminary data.</text>
</comment>
<gene>
    <name evidence="2" type="ORF">MD483_06455</name>
</gene>
<evidence type="ECO:0000259" key="1">
    <source>
        <dbReference type="Pfam" id="PF00561"/>
    </source>
</evidence>
<evidence type="ECO:0000313" key="2">
    <source>
        <dbReference type="EMBL" id="MCW8333462.1"/>
    </source>
</evidence>
<dbReference type="PANTHER" id="PTHR43194:SF2">
    <property type="entry name" value="PEROXISOMAL MEMBRANE PROTEIN LPX1"/>
    <property type="match status" value="1"/>
</dbReference>
<dbReference type="InterPro" id="IPR050228">
    <property type="entry name" value="Carboxylesterase_BioH"/>
</dbReference>
<dbReference type="RefSeq" id="WP_265687018.1">
    <property type="nucleotide sequence ID" value="NZ_JAKRRX010000025.1"/>
</dbReference>
<dbReference type="AlphaFoldDB" id="A0A9X3HRJ0"/>
<keyword evidence="3" id="KW-1185">Reference proteome</keyword>
<evidence type="ECO:0000313" key="3">
    <source>
        <dbReference type="Proteomes" id="UP001155586"/>
    </source>
</evidence>
<accession>A0A9X3HRJ0</accession>
<dbReference type="Gene3D" id="3.40.50.1820">
    <property type="entry name" value="alpha/beta hydrolase"/>
    <property type="match status" value="1"/>
</dbReference>